<comment type="similarity">
    <text evidence="2">Belongs to the NrfD family.</text>
</comment>
<feature type="transmembrane region" description="Helical" evidence="7">
    <location>
        <begin position="100"/>
        <end position="122"/>
    </location>
</feature>
<accession>A0A143PFM2</accession>
<evidence type="ECO:0000256" key="5">
    <source>
        <dbReference type="ARBA" id="ARBA00022989"/>
    </source>
</evidence>
<evidence type="ECO:0000256" key="7">
    <source>
        <dbReference type="SAM" id="Phobius"/>
    </source>
</evidence>
<keyword evidence="4 7" id="KW-0812">Transmembrane</keyword>
<evidence type="ECO:0000256" key="2">
    <source>
        <dbReference type="ARBA" id="ARBA00008929"/>
    </source>
</evidence>
<comment type="subcellular location">
    <subcellularLocation>
        <location evidence="1">Cell membrane</location>
        <topology evidence="1">Multi-pass membrane protein</topology>
    </subcellularLocation>
</comment>
<dbReference type="Gene3D" id="1.20.1630.10">
    <property type="entry name" value="Formate dehydrogenase/DMSO reductase domain"/>
    <property type="match status" value="1"/>
</dbReference>
<feature type="transmembrane region" description="Helical" evidence="7">
    <location>
        <begin position="23"/>
        <end position="44"/>
    </location>
</feature>
<proteinExistence type="inferred from homology"/>
<feature type="transmembrane region" description="Helical" evidence="7">
    <location>
        <begin position="250"/>
        <end position="268"/>
    </location>
</feature>
<evidence type="ECO:0000313" key="9">
    <source>
        <dbReference type="Proteomes" id="UP000076079"/>
    </source>
</evidence>
<feature type="transmembrane region" description="Helical" evidence="7">
    <location>
        <begin position="64"/>
        <end position="88"/>
    </location>
</feature>
<dbReference type="InterPro" id="IPR005614">
    <property type="entry name" value="NrfD-like"/>
</dbReference>
<dbReference type="EMBL" id="CP015136">
    <property type="protein sequence ID" value="AMY07080.1"/>
    <property type="molecule type" value="Genomic_DNA"/>
</dbReference>
<feature type="transmembrane region" description="Helical" evidence="7">
    <location>
        <begin position="335"/>
        <end position="354"/>
    </location>
</feature>
<dbReference type="PATRIC" id="fig|1813736.3.peg.260"/>
<name>A0A143PFM2_LUTPR</name>
<dbReference type="Pfam" id="PF03916">
    <property type="entry name" value="NrfD"/>
    <property type="match status" value="1"/>
</dbReference>
<evidence type="ECO:0000313" key="8">
    <source>
        <dbReference type="EMBL" id="AMY07080.1"/>
    </source>
</evidence>
<dbReference type="PANTHER" id="PTHR43044:SF2">
    <property type="entry name" value="POLYSULPHIDE REDUCTASE NRFD"/>
    <property type="match status" value="1"/>
</dbReference>
<gene>
    <name evidence="8" type="ORF">LuPra_00247</name>
</gene>
<feature type="transmembrane region" description="Helical" evidence="7">
    <location>
        <begin position="303"/>
        <end position="323"/>
    </location>
</feature>
<protein>
    <submittedName>
        <fullName evidence="8">Cytochrome c nitrite reductase, NrfD subunit</fullName>
    </submittedName>
</protein>
<keyword evidence="3" id="KW-1003">Cell membrane</keyword>
<keyword evidence="9" id="KW-1185">Reference proteome</keyword>
<evidence type="ECO:0000256" key="6">
    <source>
        <dbReference type="ARBA" id="ARBA00023136"/>
    </source>
</evidence>
<dbReference type="InterPro" id="IPR054823">
    <property type="entry name" value="DsrP-like"/>
</dbReference>
<feature type="transmembrane region" description="Helical" evidence="7">
    <location>
        <begin position="374"/>
        <end position="398"/>
    </location>
</feature>
<keyword evidence="5 7" id="KW-1133">Transmembrane helix</keyword>
<organism evidence="8 9">
    <name type="scientific">Luteitalea pratensis</name>
    <dbReference type="NCBI Taxonomy" id="1855912"/>
    <lineage>
        <taxon>Bacteria</taxon>
        <taxon>Pseudomonadati</taxon>
        <taxon>Acidobacteriota</taxon>
        <taxon>Vicinamibacteria</taxon>
        <taxon>Vicinamibacterales</taxon>
        <taxon>Vicinamibacteraceae</taxon>
        <taxon>Luteitalea</taxon>
    </lineage>
</organism>
<evidence type="ECO:0000256" key="4">
    <source>
        <dbReference type="ARBA" id="ARBA00022692"/>
    </source>
</evidence>
<evidence type="ECO:0000256" key="3">
    <source>
        <dbReference type="ARBA" id="ARBA00022475"/>
    </source>
</evidence>
<evidence type="ECO:0000256" key="1">
    <source>
        <dbReference type="ARBA" id="ARBA00004651"/>
    </source>
</evidence>
<dbReference type="AlphaFoldDB" id="A0A143PFM2"/>
<reference evidence="9" key="2">
    <citation type="submission" date="2016-04" db="EMBL/GenBank/DDBJ databases">
        <title>First Complete Genome Sequence of a Subdivision 6 Acidobacterium.</title>
        <authorList>
            <person name="Huang S."/>
            <person name="Vieira S."/>
            <person name="Bunk B."/>
            <person name="Riedel T."/>
            <person name="Sproeer C."/>
            <person name="Overmann J."/>
        </authorList>
    </citation>
    <scope>NUCLEOTIDE SEQUENCE [LARGE SCALE GENOMIC DNA]</scope>
    <source>
        <strain evidence="9">DSM 100886 HEG_-6_39</strain>
    </source>
</reference>
<feature type="transmembrane region" description="Helical" evidence="7">
    <location>
        <begin position="142"/>
        <end position="166"/>
    </location>
</feature>
<dbReference type="STRING" id="1855912.LuPra_00247"/>
<dbReference type="KEGG" id="abac:LuPra_00247"/>
<dbReference type="PANTHER" id="PTHR43044">
    <property type="match status" value="1"/>
</dbReference>
<feature type="transmembrane region" description="Helical" evidence="7">
    <location>
        <begin position="178"/>
        <end position="202"/>
    </location>
</feature>
<dbReference type="GO" id="GO:0005886">
    <property type="term" value="C:plasma membrane"/>
    <property type="evidence" value="ECO:0007669"/>
    <property type="project" value="UniProtKB-SubCell"/>
</dbReference>
<keyword evidence="6 7" id="KW-0472">Membrane</keyword>
<dbReference type="NCBIfam" id="NF045798">
    <property type="entry name" value="DsrP"/>
    <property type="match status" value="1"/>
</dbReference>
<reference evidence="8 9" key="1">
    <citation type="journal article" date="2016" name="Genome Announc.">
        <title>First Complete Genome Sequence of a Subdivision 6 Acidobacterium Strain.</title>
        <authorList>
            <person name="Huang S."/>
            <person name="Vieira S."/>
            <person name="Bunk B."/>
            <person name="Riedel T."/>
            <person name="Sproer C."/>
            <person name="Overmann J."/>
        </authorList>
    </citation>
    <scope>NUCLEOTIDE SEQUENCE [LARGE SCALE GENOMIC DNA]</scope>
    <source>
        <strain evidence="9">DSM 100886 HEG_-6_39</strain>
    </source>
</reference>
<sequence>METMRAFVGFGTTSLRLVSRGDALYWGWIGVLLLLVASGMLAYVDQFRVGLAVTAMRDPVSWAFYIGNFTFMVGVAAAAVVLVIPAYVYDWKPIREVVIIGELLAVSAILICLLFVLVDIGRPERFWHVLPVIGYLNFPRSVMAWDVIVLNLYLLINLIVVTHVLFSTFRGRHYSMRLVLPLVLLSIPMAIGIHTVTAFLYTGMAARPYWNASILAPQFLASAFSSGPAILLIVLQLLRRFTAFEIRDEAIQKIAELMAYAIFLNLFFHGAEVFKEYYSNTEHSLYTRYWFEGIGAHRTLVPYAWAAVGLQALALVLFVVPALRRHPVMLNVGAMATYAGGYIEKGMGLIIPGFTPDTLGAIYEYSPTIHELRVAAGVFAVGFLVFTFLLRVAVPILLGQERLAGSSHPMESQRPWTRA</sequence>
<dbReference type="Proteomes" id="UP000076079">
    <property type="component" value="Chromosome"/>
</dbReference>
<feature type="transmembrane region" description="Helical" evidence="7">
    <location>
        <begin position="214"/>
        <end position="238"/>
    </location>
</feature>